<evidence type="ECO:0000313" key="4">
    <source>
        <dbReference type="Proteomes" id="UP000261540"/>
    </source>
</evidence>
<dbReference type="PROSITE" id="PS50835">
    <property type="entry name" value="IG_LIKE"/>
    <property type="match status" value="2"/>
</dbReference>
<dbReference type="PANTHER" id="PTHR46484:SF8">
    <property type="entry name" value="B-CELL RECEPTOR CD22-LIKE-RELATED"/>
    <property type="match status" value="1"/>
</dbReference>
<dbReference type="GeneTree" id="ENSGT01150000286924"/>
<dbReference type="InterPro" id="IPR036179">
    <property type="entry name" value="Ig-like_dom_sf"/>
</dbReference>
<dbReference type="PANTHER" id="PTHR46484">
    <property type="entry name" value="SI:CH211-171H4.5-RELATED"/>
    <property type="match status" value="1"/>
</dbReference>
<dbReference type="GeneID" id="111837383"/>
<dbReference type="InterPro" id="IPR007110">
    <property type="entry name" value="Ig-like_dom"/>
</dbReference>
<keyword evidence="4" id="KW-1185">Reference proteome</keyword>
<name>A0A3B3RNP5_9TELE</name>
<dbReference type="STRING" id="1676925.ENSPKIP00000020099"/>
<reference evidence="3" key="2">
    <citation type="submission" date="2025-09" db="UniProtKB">
        <authorList>
            <consortium name="Ensembl"/>
        </authorList>
    </citation>
    <scope>IDENTIFICATION</scope>
</reference>
<dbReference type="KEGG" id="pki:111837383"/>
<feature type="domain" description="Ig-like" evidence="2">
    <location>
        <begin position="241"/>
        <end position="320"/>
    </location>
</feature>
<dbReference type="SMART" id="SM00409">
    <property type="entry name" value="IG"/>
    <property type="match status" value="3"/>
</dbReference>
<protein>
    <submittedName>
        <fullName evidence="3">Myelin-associated glycoprotein-like</fullName>
    </submittedName>
</protein>
<evidence type="ECO:0000259" key="2">
    <source>
        <dbReference type="PROSITE" id="PS50835"/>
    </source>
</evidence>
<dbReference type="InterPro" id="IPR003599">
    <property type="entry name" value="Ig_sub"/>
</dbReference>
<dbReference type="InterPro" id="IPR013783">
    <property type="entry name" value="Ig-like_fold"/>
</dbReference>
<dbReference type="Ensembl" id="ENSPKIT00000000710.1">
    <property type="protein sequence ID" value="ENSPKIP00000020099.1"/>
    <property type="gene ID" value="ENSPKIG00000005001.1"/>
</dbReference>
<organism evidence="3 4">
    <name type="scientific">Paramormyrops kingsleyae</name>
    <dbReference type="NCBI Taxonomy" id="1676925"/>
    <lineage>
        <taxon>Eukaryota</taxon>
        <taxon>Metazoa</taxon>
        <taxon>Chordata</taxon>
        <taxon>Craniata</taxon>
        <taxon>Vertebrata</taxon>
        <taxon>Euteleostomi</taxon>
        <taxon>Actinopterygii</taxon>
        <taxon>Neopterygii</taxon>
        <taxon>Teleostei</taxon>
        <taxon>Osteoglossocephala</taxon>
        <taxon>Osteoglossomorpha</taxon>
        <taxon>Osteoglossiformes</taxon>
        <taxon>Mormyridae</taxon>
        <taxon>Paramormyrops</taxon>
    </lineage>
</organism>
<dbReference type="AlphaFoldDB" id="A0A3B3RNP5"/>
<feature type="compositionally biased region" description="Low complexity" evidence="1">
    <location>
        <begin position="395"/>
        <end position="408"/>
    </location>
</feature>
<sequence length="558" mass="61686">MPLHFSAAESVMTAAERFIFIGCLLQGGLCSTWSVQMPQSIQALNGSCVLIPCTFQIPSAKNKHLINPAGIWWTKKRGSSDKRQLEKKDNWNIIGKLSEKNCTTVLNRISKTWTGDYSFSIEGNNHTKNKLKEKVKINVEDSPPSPQVTINKDMVREGDSVTLTCSAPAPCPSLPPTLSWTPRLSDSVTVFQENDDHTKHASSVMNFTASHLLHKQEVKCTAVYRLQTVNSERTSHTNVTLKVQYSPKNILVLIGKDGSLTCISDANPAVNNYTWYKVSGGEIKVVSYTQSLTSNITEVSGQYYCQAQNEHGLQNSSTVQLHCDPVKAPPTWMAAAAGAAGMMLTCILMQILLKKCCPSENHSSKIRVTEELTPINLTSESGNETPVVHHDRGSEWGTGTTQGSSQSTLYGNINRSVGVMSEVQEEQEQCTIRGMTGKRKKTRQPESRDVSGRGFRSQDSTDSQKRKYESGTEQETMEDKKISTLDDQLKTPEPKEEATYNNICHQLCTKGPDKRSATVEASPEGPQDHHGIAFYPLISDETGTNESEYAVVRKVRSF</sequence>
<proteinExistence type="predicted"/>
<feature type="region of interest" description="Disordered" evidence="1">
    <location>
        <begin position="422"/>
        <end position="498"/>
    </location>
</feature>
<evidence type="ECO:0000313" key="3">
    <source>
        <dbReference type="Ensembl" id="ENSPKIP00000020099.1"/>
    </source>
</evidence>
<evidence type="ECO:0000256" key="1">
    <source>
        <dbReference type="SAM" id="MobiDB-lite"/>
    </source>
</evidence>
<dbReference type="Gene3D" id="2.60.40.10">
    <property type="entry name" value="Immunoglobulins"/>
    <property type="match status" value="3"/>
</dbReference>
<dbReference type="SUPFAM" id="SSF48726">
    <property type="entry name" value="Immunoglobulin"/>
    <property type="match status" value="3"/>
</dbReference>
<reference evidence="3" key="1">
    <citation type="submission" date="2025-08" db="UniProtKB">
        <authorList>
            <consortium name="Ensembl"/>
        </authorList>
    </citation>
    <scope>IDENTIFICATION</scope>
</reference>
<dbReference type="RefSeq" id="XP_023655172.1">
    <property type="nucleotide sequence ID" value="XM_023799404.2"/>
</dbReference>
<feature type="compositionally biased region" description="Basic and acidic residues" evidence="1">
    <location>
        <begin position="477"/>
        <end position="498"/>
    </location>
</feature>
<dbReference type="Proteomes" id="UP000261540">
    <property type="component" value="Unplaced"/>
</dbReference>
<dbReference type="OrthoDB" id="6413693at2759"/>
<dbReference type="Pfam" id="PF13895">
    <property type="entry name" value="Ig_2"/>
    <property type="match status" value="1"/>
</dbReference>
<feature type="region of interest" description="Disordered" evidence="1">
    <location>
        <begin position="377"/>
        <end position="410"/>
    </location>
</feature>
<accession>A0A3B3RNP5</accession>
<feature type="domain" description="Ig-like" evidence="2">
    <location>
        <begin position="146"/>
        <end position="240"/>
    </location>
</feature>